<name>A0A9E6PHA7_9PSED</name>
<dbReference type="InterPro" id="IPR021830">
    <property type="entry name" value="DUF3422"/>
</dbReference>
<organism evidence="2 3">
    <name type="scientific">Pseudomonas vanderleydeniana</name>
    <dbReference type="NCBI Taxonomy" id="2745495"/>
    <lineage>
        <taxon>Bacteria</taxon>
        <taxon>Pseudomonadati</taxon>
        <taxon>Pseudomonadota</taxon>
        <taxon>Gammaproteobacteria</taxon>
        <taxon>Pseudomonadales</taxon>
        <taxon>Pseudomonadaceae</taxon>
        <taxon>Pseudomonas</taxon>
    </lineage>
</organism>
<reference evidence="2 3" key="2">
    <citation type="journal article" date="2021" name="Microorganisms">
        <title>The Ever-Expanding Pseudomonas Genus: Description of 43 New Species and Partition of the Pseudomonas putida Group.</title>
        <authorList>
            <person name="Girard L."/>
            <person name="Lood C."/>
            <person name="Hofte M."/>
            <person name="Vandamme P."/>
            <person name="Rokni-Zadeh H."/>
            <person name="van Noort V."/>
            <person name="Lavigne R."/>
            <person name="De Mot R."/>
        </authorList>
    </citation>
    <scope>NUCLEOTIDE SEQUENCE [LARGE SCALE GENOMIC DNA]</scope>
    <source>
        <strain evidence="2 3">RW8P3</strain>
    </source>
</reference>
<evidence type="ECO:0000256" key="1">
    <source>
        <dbReference type="SAM" id="MobiDB-lite"/>
    </source>
</evidence>
<dbReference type="Proteomes" id="UP000634530">
    <property type="component" value="Chromosome"/>
</dbReference>
<gene>
    <name evidence="2" type="ORF">HU752_021825</name>
</gene>
<dbReference type="Pfam" id="PF11902">
    <property type="entry name" value="DUF3422"/>
    <property type="match status" value="1"/>
</dbReference>
<evidence type="ECO:0000313" key="3">
    <source>
        <dbReference type="Proteomes" id="UP000634530"/>
    </source>
</evidence>
<dbReference type="EMBL" id="CP077093">
    <property type="protein sequence ID" value="QXI26556.1"/>
    <property type="molecule type" value="Genomic_DNA"/>
</dbReference>
<proteinExistence type="predicted"/>
<dbReference type="AlphaFoldDB" id="A0A9E6PHA7"/>
<feature type="region of interest" description="Disordered" evidence="1">
    <location>
        <begin position="72"/>
        <end position="91"/>
    </location>
</feature>
<dbReference type="KEGG" id="pvw:HU752_021825"/>
<evidence type="ECO:0000313" key="2">
    <source>
        <dbReference type="EMBL" id="QXI26556.1"/>
    </source>
</evidence>
<reference evidence="2 3" key="1">
    <citation type="journal article" date="2020" name="Microorganisms">
        <title>Reliable Identification of Environmental Pseudomonas Isolates Using the rpoD Gene.</title>
        <authorList>
            <consortium name="The Broad Institute Genome Sequencing Platform"/>
            <person name="Girard L."/>
            <person name="Lood C."/>
            <person name="Rokni-Zadeh H."/>
            <person name="van Noort V."/>
            <person name="Lavigne R."/>
            <person name="De Mot R."/>
        </authorList>
    </citation>
    <scope>NUCLEOTIDE SEQUENCE [LARGE SCALE GENOMIC DNA]</scope>
    <source>
        <strain evidence="2 3">RW8P3</strain>
    </source>
</reference>
<keyword evidence="3" id="KW-1185">Reference proteome</keyword>
<sequence>MKPYGYPHTHASLANQAAQWPDAQALAEELKRFEKTLSGLTERTARLERGETRSLLDDIAALSTHVTRRMVGHQRRLAASPAPGHEVGGLP</sequence>
<accession>A0A9E6PHA7</accession>
<dbReference type="RefSeq" id="WP_186675422.1">
    <property type="nucleotide sequence ID" value="NZ_CP077093.1"/>
</dbReference>
<protein>
    <submittedName>
        <fullName evidence="2">DUF3422 family protein</fullName>
    </submittedName>
</protein>